<protein>
    <recommendedName>
        <fullName evidence="5">Kinetochore protein fta4</fullName>
    </recommendedName>
</protein>
<evidence type="ECO:0000313" key="4">
    <source>
        <dbReference type="Proteomes" id="UP000002530"/>
    </source>
</evidence>
<keyword evidence="1" id="KW-0175">Coiled coil</keyword>
<comment type="caution">
    <text evidence="3">The sequence shown here is derived from an EMBL/GenBank/DDBJ whole genome shotgun (WGS) entry which is preliminary data.</text>
</comment>
<feature type="region of interest" description="Disordered" evidence="2">
    <location>
        <begin position="238"/>
        <end position="258"/>
    </location>
</feature>
<gene>
    <name evidence="3" type="ORF">AFUA_1G12875</name>
</gene>
<dbReference type="RefSeq" id="XP_001481727.1">
    <property type="nucleotide sequence ID" value="XM_001481677.1"/>
</dbReference>
<dbReference type="eggNOG" id="ENOG502S9QD">
    <property type="taxonomic scope" value="Eukaryota"/>
</dbReference>
<dbReference type="OMA" id="KQHNRIV"/>
<accession>A4D9K3</accession>
<dbReference type="PANTHER" id="PTHR42040">
    <property type="entry name" value="INNER KINETOCHORE SUBUNIT FTA4"/>
    <property type="match status" value="1"/>
</dbReference>
<reference evidence="3 4" key="1">
    <citation type="journal article" date="2005" name="Nature">
        <title>Genomic sequence of the pathogenic and allergenic filamentous fungus Aspergillus fumigatus.</title>
        <authorList>
            <person name="Nierman W.C."/>
            <person name="Pain A."/>
            <person name="Anderson M.J."/>
            <person name="Wortman J.R."/>
            <person name="Kim H.S."/>
            <person name="Arroyo J."/>
            <person name="Berriman M."/>
            <person name="Abe K."/>
            <person name="Archer D.B."/>
            <person name="Bermejo C."/>
            <person name="Bennett J."/>
            <person name="Bowyer P."/>
            <person name="Chen D."/>
            <person name="Collins M."/>
            <person name="Coulsen R."/>
            <person name="Davies R."/>
            <person name="Dyer P.S."/>
            <person name="Farman M."/>
            <person name="Fedorova N."/>
            <person name="Fedorova N."/>
            <person name="Feldblyum T.V."/>
            <person name="Fischer R."/>
            <person name="Fosker N."/>
            <person name="Fraser A."/>
            <person name="Garcia J.L."/>
            <person name="Garcia M.J."/>
            <person name="Goble A."/>
            <person name="Goldman G.H."/>
            <person name="Gomi K."/>
            <person name="Griffith-Jones S."/>
            <person name="Gwilliam R."/>
            <person name="Haas B."/>
            <person name="Haas H."/>
            <person name="Harris D."/>
            <person name="Horiuchi H."/>
            <person name="Huang J."/>
            <person name="Humphray S."/>
            <person name="Jimenez J."/>
            <person name="Keller N."/>
            <person name="Khouri H."/>
            <person name="Kitamoto K."/>
            <person name="Kobayashi T."/>
            <person name="Konzack S."/>
            <person name="Kulkarni R."/>
            <person name="Kumagai T."/>
            <person name="Lafon A."/>
            <person name="Latge J.P."/>
            <person name="Li W."/>
            <person name="Lord A."/>
            <person name="Lu C."/>
            <person name="Majoros W.H."/>
            <person name="May G.S."/>
            <person name="Miller B.L."/>
            <person name="Mohamoud Y."/>
            <person name="Molina M."/>
            <person name="Monod M."/>
            <person name="Mouyna I."/>
            <person name="Mulligan S."/>
            <person name="Murphy L."/>
            <person name="O'Neil S."/>
            <person name="Paulsen I."/>
            <person name="Penalva M.A."/>
            <person name="Pertea M."/>
            <person name="Price C."/>
            <person name="Pritchard B.L."/>
            <person name="Quail M.A."/>
            <person name="Rabbinowitsch E."/>
            <person name="Rawlins N."/>
            <person name="Rajandream M.A."/>
            <person name="Reichard U."/>
            <person name="Renauld H."/>
            <person name="Robson G.D."/>
            <person name="Rodriguez de Cordoba S."/>
            <person name="Rodriguez-Pena J.M."/>
            <person name="Ronning C.M."/>
            <person name="Rutter S."/>
            <person name="Salzberg S.L."/>
            <person name="Sanchez M."/>
            <person name="Sanchez-Ferrero J.C."/>
            <person name="Saunders D."/>
            <person name="Seeger K."/>
            <person name="Squares R."/>
            <person name="Squares S."/>
            <person name="Takeuchi M."/>
            <person name="Tekaia F."/>
            <person name="Turner G."/>
            <person name="Vazquez de Aldana C.R."/>
            <person name="Weidman J."/>
            <person name="White O."/>
            <person name="Woodward J."/>
            <person name="Yu J.H."/>
            <person name="Fraser C."/>
            <person name="Galagan J.E."/>
            <person name="Asai K."/>
            <person name="Machida M."/>
            <person name="Hall N."/>
            <person name="Barrell B."/>
            <person name="Denning D.W."/>
        </authorList>
    </citation>
    <scope>NUCLEOTIDE SEQUENCE [LARGE SCALE GENOMIC DNA]</scope>
    <source>
        <strain evidence="3 4">Af293</strain>
    </source>
</reference>
<dbReference type="GeneID" id="5076939"/>
<dbReference type="KEGG" id="afm:AFUA_1G12875"/>
<organism evidence="3 4">
    <name type="scientific">Aspergillus fumigatus (strain ATCC MYA-4609 / CBS 101355 / FGSC A1100 / Af293)</name>
    <name type="common">Neosartorya fumigata</name>
    <dbReference type="NCBI Taxonomy" id="330879"/>
    <lineage>
        <taxon>Eukaryota</taxon>
        <taxon>Fungi</taxon>
        <taxon>Dikarya</taxon>
        <taxon>Ascomycota</taxon>
        <taxon>Pezizomycotina</taxon>
        <taxon>Eurotiomycetes</taxon>
        <taxon>Eurotiomycetidae</taxon>
        <taxon>Eurotiales</taxon>
        <taxon>Aspergillaceae</taxon>
        <taxon>Aspergillus</taxon>
        <taxon>Aspergillus subgen. Fumigati</taxon>
    </lineage>
</organism>
<dbReference type="HOGENOM" id="CLU_058478_1_0_1"/>
<dbReference type="AlphaFoldDB" id="A4D9K3"/>
<evidence type="ECO:0000313" key="3">
    <source>
        <dbReference type="EMBL" id="EBA27411.1"/>
    </source>
</evidence>
<dbReference type="Pfam" id="PF13093">
    <property type="entry name" value="FTA4"/>
    <property type="match status" value="1"/>
</dbReference>
<dbReference type="EMBL" id="AAHF01000004">
    <property type="protein sequence ID" value="EBA27411.1"/>
    <property type="molecule type" value="Genomic_DNA"/>
</dbReference>
<evidence type="ECO:0000256" key="1">
    <source>
        <dbReference type="SAM" id="Coils"/>
    </source>
</evidence>
<name>A4D9K3_ASPFU</name>
<dbReference type="PANTHER" id="PTHR42040:SF1">
    <property type="entry name" value="INNER KINETOCHORE SUBUNIT FTA4"/>
    <property type="match status" value="1"/>
</dbReference>
<evidence type="ECO:0008006" key="5">
    <source>
        <dbReference type="Google" id="ProtNLM"/>
    </source>
</evidence>
<keyword evidence="4" id="KW-1185">Reference proteome</keyword>
<evidence type="ECO:0000256" key="2">
    <source>
        <dbReference type="SAM" id="MobiDB-lite"/>
    </source>
</evidence>
<dbReference type="OrthoDB" id="21214at2759"/>
<dbReference type="STRING" id="330879.A4D9K3"/>
<feature type="coiled-coil region" evidence="1">
    <location>
        <begin position="163"/>
        <end position="190"/>
    </location>
</feature>
<dbReference type="VEuPathDB" id="FungiDB:Afu1g12875"/>
<proteinExistence type="predicted"/>
<dbReference type="InParanoid" id="A4D9K3"/>
<sequence length="271" mass="31137">MFMSCDLLSIARLHVRSCLRDLLGNQIEDAGVDMGAMDASRTVFELKLAFIRAQVRILSESLEPPENWRIYATESEEDELSDKAVQDALQKLNGALKKHNRIIYSSQAIQHVAQQITSLYWSLLSHATHNVGISDKRLETTVDLCSHFNITQLPAELEDQHASEEERLRYQELRERLMRLDTERQQRQRRLGQLRRLHKLLEPFSEPQNNIQPNLVTRDGELVQELEKMRMLVARVSGRIEQSKERSTSSEGSPPYAFGADEKLAALLDMT</sequence>
<dbReference type="GO" id="GO:0031511">
    <property type="term" value="C:Mis6-Sim4 complex"/>
    <property type="evidence" value="ECO:0000318"/>
    <property type="project" value="GO_Central"/>
</dbReference>
<dbReference type="Proteomes" id="UP000002530">
    <property type="component" value="Unassembled WGS sequence"/>
</dbReference>
<dbReference type="InterPro" id="IPR025207">
    <property type="entry name" value="Sim4_Fta4"/>
</dbReference>